<protein>
    <submittedName>
        <fullName evidence="4">TIGR02186 family protein</fullName>
    </submittedName>
</protein>
<feature type="region of interest" description="Disordered" evidence="1">
    <location>
        <begin position="48"/>
        <end position="75"/>
    </location>
</feature>
<name>A0ABS3KRN9_9PROT</name>
<evidence type="ECO:0000256" key="1">
    <source>
        <dbReference type="SAM" id="MobiDB-lite"/>
    </source>
</evidence>
<feature type="compositionally biased region" description="Pro residues" evidence="1">
    <location>
        <begin position="48"/>
        <end position="73"/>
    </location>
</feature>
<proteinExistence type="predicted"/>
<keyword evidence="2" id="KW-0812">Transmembrane</keyword>
<feature type="transmembrane region" description="Helical" evidence="2">
    <location>
        <begin position="288"/>
        <end position="309"/>
    </location>
</feature>
<dbReference type="InterPro" id="IPR019088">
    <property type="entry name" value="CHP02186-rel_TM"/>
</dbReference>
<dbReference type="RefSeq" id="WP_207417955.1">
    <property type="nucleotide sequence ID" value="NZ_CP061177.1"/>
</dbReference>
<keyword evidence="3" id="KW-0732">Signal</keyword>
<gene>
    <name evidence="4" type="ORF">IAI61_13910</name>
</gene>
<keyword evidence="5" id="KW-1185">Reference proteome</keyword>
<accession>A0ABS3KRN9</accession>
<comment type="caution">
    <text evidence="4">The sequence shown here is derived from an EMBL/GenBank/DDBJ whole genome shotgun (WGS) entry which is preliminary data.</text>
</comment>
<evidence type="ECO:0000313" key="5">
    <source>
        <dbReference type="Proteomes" id="UP001518989"/>
    </source>
</evidence>
<evidence type="ECO:0000313" key="4">
    <source>
        <dbReference type="EMBL" id="MBO1080130.1"/>
    </source>
</evidence>
<organism evidence="4 5">
    <name type="scientific">Roseomonas haemaphysalidis</name>
    <dbReference type="NCBI Taxonomy" id="2768162"/>
    <lineage>
        <taxon>Bacteria</taxon>
        <taxon>Pseudomonadati</taxon>
        <taxon>Pseudomonadota</taxon>
        <taxon>Alphaproteobacteria</taxon>
        <taxon>Acetobacterales</taxon>
        <taxon>Roseomonadaceae</taxon>
        <taxon>Roseomonas</taxon>
    </lineage>
</organism>
<feature type="signal peptide" evidence="3">
    <location>
        <begin position="1"/>
        <end position="26"/>
    </location>
</feature>
<evidence type="ECO:0000256" key="2">
    <source>
        <dbReference type="SAM" id="Phobius"/>
    </source>
</evidence>
<keyword evidence="2" id="KW-0472">Membrane</keyword>
<dbReference type="EMBL" id="JACTNG010000007">
    <property type="protein sequence ID" value="MBO1080130.1"/>
    <property type="molecule type" value="Genomic_DNA"/>
</dbReference>
<reference evidence="4 5" key="1">
    <citation type="submission" date="2020-09" db="EMBL/GenBank/DDBJ databases">
        <title>Roseomonas.</title>
        <authorList>
            <person name="Zhu W."/>
        </authorList>
    </citation>
    <scope>NUCLEOTIDE SEQUENCE [LARGE SCALE GENOMIC DNA]</scope>
    <source>
        <strain evidence="4 5">573</strain>
    </source>
</reference>
<sequence>MTAAAGRLRAVLLLAGLLLAPLCAAAQGVPASPDAGLPVLPPPALPLPPLTPLPPPPAPGGADAPPAPRPLPTSPEAAGIIRPALVAELSQSTVEITTGFTGTELLVFGATDRLLGPQPGGAPQDDVVVIARNAAEPMIVRRKVNVLGFWINGPSARFRSVPGYYAVTATRPLRDLLPADELETKHIGLSHLPLEATGVQDPAYRQALEQLKRDAQLWQEPETPLHIAGSRLFRARLHLPATVQTGDYVVEVLLVRDGRVRARQALDFKVDRVGMAARIADVAAEAPLVYGVLCVLLAAFAGWLGSVLFRRS</sequence>
<evidence type="ECO:0000256" key="3">
    <source>
        <dbReference type="SAM" id="SignalP"/>
    </source>
</evidence>
<keyword evidence="2" id="KW-1133">Transmembrane helix</keyword>
<dbReference type="Pfam" id="PF09608">
    <property type="entry name" value="Alph_Pro_TM"/>
    <property type="match status" value="1"/>
</dbReference>
<feature type="chain" id="PRO_5045992211" evidence="3">
    <location>
        <begin position="27"/>
        <end position="312"/>
    </location>
</feature>
<dbReference type="Proteomes" id="UP001518989">
    <property type="component" value="Unassembled WGS sequence"/>
</dbReference>